<accession>A0A420XRW6</accession>
<dbReference type="PANTHER" id="PTHR32089">
    <property type="entry name" value="METHYL-ACCEPTING CHEMOTAXIS PROTEIN MCPB"/>
    <property type="match status" value="1"/>
</dbReference>
<organism evidence="5 6">
    <name type="scientific">Motilibacter peucedani</name>
    <dbReference type="NCBI Taxonomy" id="598650"/>
    <lineage>
        <taxon>Bacteria</taxon>
        <taxon>Bacillati</taxon>
        <taxon>Actinomycetota</taxon>
        <taxon>Actinomycetes</taxon>
        <taxon>Motilibacterales</taxon>
        <taxon>Motilibacteraceae</taxon>
        <taxon>Motilibacter</taxon>
    </lineage>
</organism>
<feature type="transmembrane region" description="Helical" evidence="3">
    <location>
        <begin position="64"/>
        <end position="85"/>
    </location>
</feature>
<gene>
    <name evidence="5" type="ORF">CLV35_1329</name>
</gene>
<sequence length="416" mass="43594">MTLSDEVFGARHRVLMVVLLAQVPVLAVIGLASSSGGVMLWAQLPVVLLLAACAQWTSSQAGRAATLSLGLMVCADVLVHVTGGLTDAHLWFYVMLVLVSLYQMWTPFVLAILFVAVHHLSMSLADPASVFSDPRAQRHPVGFALLHAFFLLAEGVGLAYGWRFAEAAEAERAAQAAAAAQERHERDGELAAERARAAEEAAERLAAREARSGELARRLDVLDGAGARLSEDVASASAVMHELRVAGQQIASTADAAARHAQQADERSDGSAATIARLSSTMAQIEQTATSIATIAEQTNMLALNATIEAARAGESGRGFAVVADEVKQLAQATSRATEQIRQVVDTVRADVDEAGRAIGGIREVIRDVVAFQETIAAAVEQQSAATESASAAISSASTEAARVAEDLRGVALAAE</sequence>
<dbReference type="Gene3D" id="1.10.287.950">
    <property type="entry name" value="Methyl-accepting chemotaxis protein"/>
    <property type="match status" value="1"/>
</dbReference>
<proteinExistence type="predicted"/>
<dbReference type="AlphaFoldDB" id="A0A420XRW6"/>
<dbReference type="InterPro" id="IPR004089">
    <property type="entry name" value="MCPsignal_dom"/>
</dbReference>
<comment type="caution">
    <text evidence="5">The sequence shown here is derived from an EMBL/GenBank/DDBJ whole genome shotgun (WGS) entry which is preliminary data.</text>
</comment>
<name>A0A420XRW6_9ACTN</name>
<dbReference type="PANTHER" id="PTHR32089:SF112">
    <property type="entry name" value="LYSOZYME-LIKE PROTEIN-RELATED"/>
    <property type="match status" value="1"/>
</dbReference>
<reference evidence="5 6" key="1">
    <citation type="submission" date="2018-10" db="EMBL/GenBank/DDBJ databases">
        <title>Genomic Encyclopedia of Archaeal and Bacterial Type Strains, Phase II (KMG-II): from individual species to whole genera.</title>
        <authorList>
            <person name="Goeker M."/>
        </authorList>
    </citation>
    <scope>NUCLEOTIDE SEQUENCE [LARGE SCALE GENOMIC DNA]</scope>
    <source>
        <strain evidence="5 6">RP-AC37</strain>
    </source>
</reference>
<feature type="transmembrane region" description="Helical" evidence="3">
    <location>
        <begin position="141"/>
        <end position="162"/>
    </location>
</feature>
<dbReference type="SMART" id="SM00283">
    <property type="entry name" value="MA"/>
    <property type="match status" value="1"/>
</dbReference>
<keyword evidence="1 2" id="KW-0807">Transducer</keyword>
<dbReference type="GO" id="GO:0007165">
    <property type="term" value="P:signal transduction"/>
    <property type="evidence" value="ECO:0007669"/>
    <property type="project" value="UniProtKB-KW"/>
</dbReference>
<dbReference type="InParanoid" id="A0A420XRW6"/>
<dbReference type="PROSITE" id="PS50111">
    <property type="entry name" value="CHEMOTAXIS_TRANSDUC_2"/>
    <property type="match status" value="1"/>
</dbReference>
<evidence type="ECO:0000256" key="1">
    <source>
        <dbReference type="ARBA" id="ARBA00023224"/>
    </source>
</evidence>
<evidence type="ECO:0000313" key="5">
    <source>
        <dbReference type="EMBL" id="RKS77635.1"/>
    </source>
</evidence>
<keyword evidence="6" id="KW-1185">Reference proteome</keyword>
<evidence type="ECO:0000313" key="6">
    <source>
        <dbReference type="Proteomes" id="UP000281955"/>
    </source>
</evidence>
<keyword evidence="3" id="KW-0472">Membrane</keyword>
<feature type="domain" description="Methyl-accepting transducer" evidence="4">
    <location>
        <begin position="190"/>
        <end position="416"/>
    </location>
</feature>
<keyword evidence="3" id="KW-0812">Transmembrane</keyword>
<evidence type="ECO:0000256" key="2">
    <source>
        <dbReference type="PROSITE-ProRule" id="PRU00284"/>
    </source>
</evidence>
<feature type="transmembrane region" description="Helical" evidence="3">
    <location>
        <begin position="91"/>
        <end position="120"/>
    </location>
</feature>
<keyword evidence="3" id="KW-1133">Transmembrane helix</keyword>
<feature type="transmembrane region" description="Helical" evidence="3">
    <location>
        <begin position="38"/>
        <end position="57"/>
    </location>
</feature>
<dbReference type="Proteomes" id="UP000281955">
    <property type="component" value="Unassembled WGS sequence"/>
</dbReference>
<dbReference type="GO" id="GO:0016020">
    <property type="term" value="C:membrane"/>
    <property type="evidence" value="ECO:0007669"/>
    <property type="project" value="InterPro"/>
</dbReference>
<evidence type="ECO:0000256" key="3">
    <source>
        <dbReference type="SAM" id="Phobius"/>
    </source>
</evidence>
<feature type="transmembrane region" description="Helical" evidence="3">
    <location>
        <begin position="12"/>
        <end position="32"/>
    </location>
</feature>
<dbReference type="SUPFAM" id="SSF58104">
    <property type="entry name" value="Methyl-accepting chemotaxis protein (MCP) signaling domain"/>
    <property type="match status" value="1"/>
</dbReference>
<evidence type="ECO:0000259" key="4">
    <source>
        <dbReference type="PROSITE" id="PS50111"/>
    </source>
</evidence>
<dbReference type="Pfam" id="PF00015">
    <property type="entry name" value="MCPsignal"/>
    <property type="match status" value="1"/>
</dbReference>
<dbReference type="EMBL" id="RBWV01000010">
    <property type="protein sequence ID" value="RKS77635.1"/>
    <property type="molecule type" value="Genomic_DNA"/>
</dbReference>
<protein>
    <submittedName>
        <fullName evidence="5">Methyl-accepting chemotaxis protein</fullName>
    </submittedName>
</protein>